<dbReference type="GO" id="GO:0045944">
    <property type="term" value="P:positive regulation of transcription by RNA polymerase II"/>
    <property type="evidence" value="ECO:0007669"/>
    <property type="project" value="TreeGrafter"/>
</dbReference>
<dbReference type="GO" id="GO:0000981">
    <property type="term" value="F:DNA-binding transcription factor activity, RNA polymerase II-specific"/>
    <property type="evidence" value="ECO:0007669"/>
    <property type="project" value="InterPro"/>
</dbReference>
<dbReference type="OrthoDB" id="5380854at2759"/>
<dbReference type="RefSeq" id="XP_018039744.1">
    <property type="nucleotide sequence ID" value="XM_018180706.1"/>
</dbReference>
<dbReference type="GO" id="GO:0005634">
    <property type="term" value="C:nucleus"/>
    <property type="evidence" value="ECO:0007669"/>
    <property type="project" value="UniProtKB-SubCell"/>
</dbReference>
<dbReference type="Proteomes" id="UP000077069">
    <property type="component" value="Unassembled WGS sequence"/>
</dbReference>
<dbReference type="GO" id="GO:0000976">
    <property type="term" value="F:transcription cis-regulatory region binding"/>
    <property type="evidence" value="ECO:0007669"/>
    <property type="project" value="TreeGrafter"/>
</dbReference>
<dbReference type="InParanoid" id="A0A177CRI8"/>
<evidence type="ECO:0000313" key="4">
    <source>
        <dbReference type="EMBL" id="OAG09379.1"/>
    </source>
</evidence>
<dbReference type="STRING" id="1460663.A0A177CRI8"/>
<dbReference type="AlphaFoldDB" id="A0A177CRI8"/>
<dbReference type="GO" id="GO:0008270">
    <property type="term" value="F:zinc ion binding"/>
    <property type="evidence" value="ECO:0007669"/>
    <property type="project" value="InterPro"/>
</dbReference>
<dbReference type="PANTHER" id="PTHR37534:SF51">
    <property type="entry name" value="ACRIFLAVINE SENSITIVITY CONTROL PROTEIN ACR-2"/>
    <property type="match status" value="1"/>
</dbReference>
<dbReference type="GeneID" id="28764192"/>
<dbReference type="SMART" id="SM00066">
    <property type="entry name" value="GAL4"/>
    <property type="match status" value="1"/>
</dbReference>
<dbReference type="EMBL" id="KV441549">
    <property type="protein sequence ID" value="OAG09379.1"/>
    <property type="molecule type" value="Genomic_DNA"/>
</dbReference>
<proteinExistence type="predicted"/>
<dbReference type="Pfam" id="PF11951">
    <property type="entry name" value="Fungal_trans_2"/>
    <property type="match status" value="1"/>
</dbReference>
<gene>
    <name evidence="4" type="ORF">CC84DRAFT_1183757</name>
</gene>
<protein>
    <recommendedName>
        <fullName evidence="3">Zn(2)-C6 fungal-type domain-containing protein</fullName>
    </recommendedName>
</protein>
<keyword evidence="2" id="KW-0539">Nucleus</keyword>
<dbReference type="PROSITE" id="PS00463">
    <property type="entry name" value="ZN2_CY6_FUNGAL_1"/>
    <property type="match status" value="1"/>
</dbReference>
<name>A0A177CRI8_9PLEO</name>
<dbReference type="Pfam" id="PF00172">
    <property type="entry name" value="Zn_clus"/>
    <property type="match status" value="1"/>
</dbReference>
<dbReference type="CDD" id="cd00067">
    <property type="entry name" value="GAL4"/>
    <property type="match status" value="1"/>
</dbReference>
<dbReference type="Gene3D" id="4.10.240.10">
    <property type="entry name" value="Zn(2)-C6 fungal-type DNA-binding domain"/>
    <property type="match status" value="1"/>
</dbReference>
<keyword evidence="5" id="KW-1185">Reference proteome</keyword>
<organism evidence="4 5">
    <name type="scientific">Paraphaeosphaeria sporulosa</name>
    <dbReference type="NCBI Taxonomy" id="1460663"/>
    <lineage>
        <taxon>Eukaryota</taxon>
        <taxon>Fungi</taxon>
        <taxon>Dikarya</taxon>
        <taxon>Ascomycota</taxon>
        <taxon>Pezizomycotina</taxon>
        <taxon>Dothideomycetes</taxon>
        <taxon>Pleosporomycetidae</taxon>
        <taxon>Pleosporales</taxon>
        <taxon>Massarineae</taxon>
        <taxon>Didymosphaeriaceae</taxon>
        <taxon>Paraphaeosphaeria</taxon>
    </lineage>
</organism>
<reference evidence="4 5" key="1">
    <citation type="submission" date="2016-05" db="EMBL/GenBank/DDBJ databases">
        <title>Comparative analysis of secretome profiles of manganese(II)-oxidizing ascomycete fungi.</title>
        <authorList>
            <consortium name="DOE Joint Genome Institute"/>
            <person name="Zeiner C.A."/>
            <person name="Purvine S.O."/>
            <person name="Zink E.M."/>
            <person name="Wu S."/>
            <person name="Pasa-Tolic L."/>
            <person name="Chaput D.L."/>
            <person name="Haridas S."/>
            <person name="Grigoriev I.V."/>
            <person name="Santelli C.M."/>
            <person name="Hansel C.M."/>
        </authorList>
    </citation>
    <scope>NUCLEOTIDE SEQUENCE [LARGE SCALE GENOMIC DNA]</scope>
    <source>
        <strain evidence="4 5">AP3s5-JAC2a</strain>
    </source>
</reference>
<comment type="subcellular location">
    <subcellularLocation>
        <location evidence="1">Nucleus</location>
    </subcellularLocation>
</comment>
<dbReference type="PANTHER" id="PTHR37534">
    <property type="entry name" value="TRANSCRIPTIONAL ACTIVATOR PROTEIN UGA3"/>
    <property type="match status" value="1"/>
</dbReference>
<dbReference type="InterPro" id="IPR036864">
    <property type="entry name" value="Zn2-C6_fun-type_DNA-bd_sf"/>
</dbReference>
<dbReference type="InterPro" id="IPR021858">
    <property type="entry name" value="Fun_TF"/>
</dbReference>
<dbReference type="SUPFAM" id="SSF57701">
    <property type="entry name" value="Zn2/Cys6 DNA-binding domain"/>
    <property type="match status" value="1"/>
</dbReference>
<sequence>MLRPDITLPTKACHNCRKRRWKCDRSLPVCHKCLSSNSECLGYGKLFVWNQGVASRGKMMGKTYEEQQPRSRKGSASAKHAITAGNPNPLIPIDSKEQPEDNIDVEEVPRREPEAAVHTALVDPLYQDLSPNSRYYLYHYVTQICMDLVIYDGGPGHNPFRDLVPATIASPALLHIILAGSAHHVFNISRDPITPSTYQPDKRPCLVQYYQSVSRFGGPMKTSYADALLAKQQALSLMAKSVASLTPANADVILATILMFINYDLIESGRDKWRVHVEGARQIIERLDKPPYLQNPMSKLRLTVLSDFLVFFVIGATFTFSTARLLIPESIDLGPILEYAETNNYLSMPGPLLRIMVESFKLEDTRERTEDEIAVHVQDQLGNLLKAALDFDPASWAYGFEPATPLEDLDHRMHIAAAHRAAVCIYLARALPYTNPLIDPDSGFALVSLTGLADEILQHVSFFKPGDTLYKSISWPLFLAGAECEGLARRKWIMDKLDEFYNLLYWGYVHTAKKTLEVIWSCKDKHGATSGCWISDIEELGYEILIA</sequence>
<evidence type="ECO:0000256" key="2">
    <source>
        <dbReference type="ARBA" id="ARBA00023242"/>
    </source>
</evidence>
<evidence type="ECO:0000313" key="5">
    <source>
        <dbReference type="Proteomes" id="UP000077069"/>
    </source>
</evidence>
<feature type="domain" description="Zn(2)-C6 fungal-type" evidence="3">
    <location>
        <begin position="12"/>
        <end position="40"/>
    </location>
</feature>
<accession>A0A177CRI8</accession>
<dbReference type="PROSITE" id="PS50048">
    <property type="entry name" value="ZN2_CY6_FUNGAL_2"/>
    <property type="match status" value="1"/>
</dbReference>
<dbReference type="InterPro" id="IPR001138">
    <property type="entry name" value="Zn2Cys6_DnaBD"/>
</dbReference>
<evidence type="ECO:0000256" key="1">
    <source>
        <dbReference type="ARBA" id="ARBA00004123"/>
    </source>
</evidence>
<evidence type="ECO:0000259" key="3">
    <source>
        <dbReference type="PROSITE" id="PS50048"/>
    </source>
</evidence>